<keyword evidence="5" id="KW-0560">Oxidoreductase</keyword>
<evidence type="ECO:0000256" key="3">
    <source>
        <dbReference type="ARBA" id="ARBA00022896"/>
    </source>
</evidence>
<keyword evidence="3" id="KW-0847">Vitamin C</keyword>
<dbReference type="Pfam" id="PF13661">
    <property type="entry name" value="2OG-FeII_Oxy_4"/>
    <property type="match status" value="1"/>
</dbReference>
<dbReference type="PROSITE" id="PS51471">
    <property type="entry name" value="FE2OG_OXY"/>
    <property type="match status" value="1"/>
</dbReference>
<dbReference type="InterPro" id="IPR051842">
    <property type="entry name" value="uS12_prolyl_hydroxylase"/>
</dbReference>
<evidence type="ECO:0000256" key="5">
    <source>
        <dbReference type="ARBA" id="ARBA00023002"/>
    </source>
</evidence>
<organism evidence="8 9">
    <name type="scientific">Caulobacter ginsengisoli</name>
    <dbReference type="NCBI Taxonomy" id="400775"/>
    <lineage>
        <taxon>Bacteria</taxon>
        <taxon>Pseudomonadati</taxon>
        <taxon>Pseudomonadota</taxon>
        <taxon>Alphaproteobacteria</taxon>
        <taxon>Caulobacterales</taxon>
        <taxon>Caulobacteraceae</taxon>
        <taxon>Caulobacter</taxon>
    </lineage>
</organism>
<keyword evidence="2" id="KW-0479">Metal-binding</keyword>
<dbReference type="InterPro" id="IPR006620">
    <property type="entry name" value="Pro_4_hyd_alph"/>
</dbReference>
<dbReference type="Proteomes" id="UP001228905">
    <property type="component" value="Unassembled WGS sequence"/>
</dbReference>
<dbReference type="InterPro" id="IPR039558">
    <property type="entry name" value="TPA1/OFD1_N"/>
</dbReference>
<keyword evidence="6" id="KW-0408">Iron</keyword>
<evidence type="ECO:0000256" key="1">
    <source>
        <dbReference type="ARBA" id="ARBA00001961"/>
    </source>
</evidence>
<evidence type="ECO:0000259" key="7">
    <source>
        <dbReference type="PROSITE" id="PS51471"/>
    </source>
</evidence>
<name>A0ABU0ITP7_9CAUL</name>
<evidence type="ECO:0000256" key="6">
    <source>
        <dbReference type="ARBA" id="ARBA00023004"/>
    </source>
</evidence>
<dbReference type="RefSeq" id="WP_307350638.1">
    <property type="nucleotide sequence ID" value="NZ_JAUSVS010000006.1"/>
</dbReference>
<sequence>MTTSIHLDPGLDPRQLAPVLAQFGRLHLPGVFDPGSAVAIAQALAAPQVPWIKTWRTLGASLDGSLEAFDSLTPENRAAFDAEMKAAARGGFCFLFDAWRVSKDIEAGQRRGGALEPIEAVYDFLNSETFLTFIRRITGETREIFCDAMASRYRPGDFLAAHDDAVSGQRRLWAYVLNFTPGWRADWGGVLNFLDEDGHVAEGYSPVFNALNLFSIPTPHAVSYVAPYAPSPRLSITGWVRAR</sequence>
<dbReference type="EMBL" id="JAUSVS010000006">
    <property type="protein sequence ID" value="MDQ0465378.1"/>
    <property type="molecule type" value="Genomic_DNA"/>
</dbReference>
<evidence type="ECO:0000256" key="4">
    <source>
        <dbReference type="ARBA" id="ARBA00022964"/>
    </source>
</evidence>
<feature type="domain" description="Fe2OG dioxygenase" evidence="7">
    <location>
        <begin position="144"/>
        <end position="242"/>
    </location>
</feature>
<reference evidence="8 9" key="1">
    <citation type="submission" date="2023-07" db="EMBL/GenBank/DDBJ databases">
        <title>Genomic Encyclopedia of Type Strains, Phase IV (KMG-IV): sequencing the most valuable type-strain genomes for metagenomic binning, comparative biology and taxonomic classification.</title>
        <authorList>
            <person name="Goeker M."/>
        </authorList>
    </citation>
    <scope>NUCLEOTIDE SEQUENCE [LARGE SCALE GENOMIC DNA]</scope>
    <source>
        <strain evidence="8 9">DSM 18695</strain>
    </source>
</reference>
<keyword evidence="4" id="KW-0223">Dioxygenase</keyword>
<dbReference type="SMART" id="SM00702">
    <property type="entry name" value="P4Hc"/>
    <property type="match status" value="1"/>
</dbReference>
<evidence type="ECO:0000313" key="9">
    <source>
        <dbReference type="Proteomes" id="UP001228905"/>
    </source>
</evidence>
<evidence type="ECO:0000313" key="8">
    <source>
        <dbReference type="EMBL" id="MDQ0465378.1"/>
    </source>
</evidence>
<accession>A0ABU0ITP7</accession>
<comment type="cofactor">
    <cofactor evidence="1">
        <name>L-ascorbate</name>
        <dbReference type="ChEBI" id="CHEBI:38290"/>
    </cofactor>
</comment>
<evidence type="ECO:0000256" key="2">
    <source>
        <dbReference type="ARBA" id="ARBA00022723"/>
    </source>
</evidence>
<keyword evidence="9" id="KW-1185">Reference proteome</keyword>
<dbReference type="PANTHER" id="PTHR12117:SF0">
    <property type="entry name" value="PROLYL 3-HYDROXYLASE OGFOD1"/>
    <property type="match status" value="1"/>
</dbReference>
<dbReference type="Gene3D" id="2.60.120.620">
    <property type="entry name" value="q2cbj1_9rhob like domain"/>
    <property type="match status" value="1"/>
</dbReference>
<proteinExistence type="predicted"/>
<gene>
    <name evidence="8" type="ORF">QO010_003165</name>
</gene>
<dbReference type="PANTHER" id="PTHR12117">
    <property type="entry name" value="HISTONE ACETYLTRANSFERASE COMPLEX"/>
    <property type="match status" value="1"/>
</dbReference>
<protein>
    <recommendedName>
        <fullName evidence="7">Fe2OG dioxygenase domain-containing protein</fullName>
    </recommendedName>
</protein>
<dbReference type="InterPro" id="IPR005123">
    <property type="entry name" value="Oxoglu/Fe-dep_dioxygenase_dom"/>
</dbReference>
<comment type="caution">
    <text evidence="8">The sequence shown here is derived from an EMBL/GenBank/DDBJ whole genome shotgun (WGS) entry which is preliminary data.</text>
</comment>